<evidence type="ECO:0000313" key="2">
    <source>
        <dbReference type="EMBL" id="KAJ7222308.1"/>
    </source>
</evidence>
<dbReference type="AlphaFoldDB" id="A0AAD7E005"/>
<protein>
    <submittedName>
        <fullName evidence="2">Uncharacterized protein</fullName>
    </submittedName>
</protein>
<sequence>MSRWGVASIIKITPDSVSSFLSGLKSSFGGTGSIKPVGGTSTHETSASSLLDVTSSDLASLVTLRRAHQTKHARVGVRNYKPLADPNAPTTTKVTSKAKPPPSEKQLLAQRIQSVVRMVEARKVTTGLNRQALTARTEGDAPVEMTQTDVKAGGNAANAALSAEVRATAAIQRRCKLAQTLNCASVVAKAGISPLLTPDDFVFVMERESILLGRVVTMYSKGGGKSGKHSWIPAATDIGKISYVVVQTYEHSAGRSFRRIHAASAPIGVSRFAHLSPGSVLVRIADTVNINNANGIAEISSRTAVLLKDLQKEKVGVVRMVTALNTVARAGKSNINIMDLEEEDDVAT</sequence>
<proteinExistence type="predicted"/>
<evidence type="ECO:0000313" key="3">
    <source>
        <dbReference type="Proteomes" id="UP001219525"/>
    </source>
</evidence>
<organism evidence="2 3">
    <name type="scientific">Mycena pura</name>
    <dbReference type="NCBI Taxonomy" id="153505"/>
    <lineage>
        <taxon>Eukaryota</taxon>
        <taxon>Fungi</taxon>
        <taxon>Dikarya</taxon>
        <taxon>Basidiomycota</taxon>
        <taxon>Agaricomycotina</taxon>
        <taxon>Agaricomycetes</taxon>
        <taxon>Agaricomycetidae</taxon>
        <taxon>Agaricales</taxon>
        <taxon>Marasmiineae</taxon>
        <taxon>Mycenaceae</taxon>
        <taxon>Mycena</taxon>
    </lineage>
</organism>
<accession>A0AAD7E005</accession>
<comment type="caution">
    <text evidence="2">The sequence shown here is derived from an EMBL/GenBank/DDBJ whole genome shotgun (WGS) entry which is preliminary data.</text>
</comment>
<keyword evidence="3" id="KW-1185">Reference proteome</keyword>
<evidence type="ECO:0000256" key="1">
    <source>
        <dbReference type="SAM" id="MobiDB-lite"/>
    </source>
</evidence>
<name>A0AAD7E005_9AGAR</name>
<gene>
    <name evidence="2" type="ORF">GGX14DRAFT_388124</name>
</gene>
<reference evidence="2" key="1">
    <citation type="submission" date="2023-03" db="EMBL/GenBank/DDBJ databases">
        <title>Massive genome expansion in bonnet fungi (Mycena s.s.) driven by repeated elements and novel gene families across ecological guilds.</title>
        <authorList>
            <consortium name="Lawrence Berkeley National Laboratory"/>
            <person name="Harder C.B."/>
            <person name="Miyauchi S."/>
            <person name="Viragh M."/>
            <person name="Kuo A."/>
            <person name="Thoen E."/>
            <person name="Andreopoulos B."/>
            <person name="Lu D."/>
            <person name="Skrede I."/>
            <person name="Drula E."/>
            <person name="Henrissat B."/>
            <person name="Morin E."/>
            <person name="Kohler A."/>
            <person name="Barry K."/>
            <person name="LaButti K."/>
            <person name="Morin E."/>
            <person name="Salamov A."/>
            <person name="Lipzen A."/>
            <person name="Mereny Z."/>
            <person name="Hegedus B."/>
            <person name="Baldrian P."/>
            <person name="Stursova M."/>
            <person name="Weitz H."/>
            <person name="Taylor A."/>
            <person name="Grigoriev I.V."/>
            <person name="Nagy L.G."/>
            <person name="Martin F."/>
            <person name="Kauserud H."/>
        </authorList>
    </citation>
    <scope>NUCLEOTIDE SEQUENCE</scope>
    <source>
        <strain evidence="2">9144</strain>
    </source>
</reference>
<feature type="region of interest" description="Disordered" evidence="1">
    <location>
        <begin position="77"/>
        <end position="104"/>
    </location>
</feature>
<dbReference type="EMBL" id="JARJCW010000007">
    <property type="protein sequence ID" value="KAJ7222308.1"/>
    <property type="molecule type" value="Genomic_DNA"/>
</dbReference>
<dbReference type="Proteomes" id="UP001219525">
    <property type="component" value="Unassembled WGS sequence"/>
</dbReference>